<keyword evidence="4" id="KW-1185">Reference proteome</keyword>
<dbReference type="CDD" id="cd00293">
    <property type="entry name" value="USP-like"/>
    <property type="match status" value="2"/>
</dbReference>
<evidence type="ECO:0000313" key="3">
    <source>
        <dbReference type="EMBL" id="EIM73726.1"/>
    </source>
</evidence>
<comment type="caution">
    <text evidence="3">The sequence shown here is derived from an EMBL/GenBank/DDBJ whole genome shotgun (WGS) entry which is preliminary data.</text>
</comment>
<dbReference type="Gene3D" id="3.40.50.620">
    <property type="entry name" value="HUPs"/>
    <property type="match status" value="2"/>
</dbReference>
<dbReference type="STRING" id="1189621.A3SI_17574"/>
<evidence type="ECO:0000256" key="1">
    <source>
        <dbReference type="ARBA" id="ARBA00008791"/>
    </source>
</evidence>
<dbReference type="PRINTS" id="PR01438">
    <property type="entry name" value="UNVRSLSTRESS"/>
</dbReference>
<evidence type="ECO:0000259" key="2">
    <source>
        <dbReference type="Pfam" id="PF00582"/>
    </source>
</evidence>
<reference evidence="3 4" key="1">
    <citation type="submission" date="2012-05" db="EMBL/GenBank/DDBJ databases">
        <title>Genome sequence of Nitritalea halalkaliphila LW7.</title>
        <authorList>
            <person name="Jangir P.K."/>
            <person name="Singh A."/>
            <person name="Shivaji S."/>
            <person name="Sharma R."/>
        </authorList>
    </citation>
    <scope>NUCLEOTIDE SEQUENCE [LARGE SCALE GENOMIC DNA]</scope>
    <source>
        <strain evidence="3 4">LW7</strain>
    </source>
</reference>
<gene>
    <name evidence="3" type="ORF">A3SI_17574</name>
</gene>
<accession>I5BVX4</accession>
<dbReference type="Pfam" id="PF00582">
    <property type="entry name" value="Usp"/>
    <property type="match status" value="2"/>
</dbReference>
<protein>
    <submittedName>
        <fullName evidence="3">UspA domain-containing protein</fullName>
    </submittedName>
</protein>
<comment type="similarity">
    <text evidence="1">Belongs to the universal stress protein A family.</text>
</comment>
<dbReference type="Proteomes" id="UP000005551">
    <property type="component" value="Unassembled WGS sequence"/>
</dbReference>
<dbReference type="InterPro" id="IPR006015">
    <property type="entry name" value="Universal_stress_UspA"/>
</dbReference>
<sequence length="317" mass="34857">MYPALPGENLLYSTMSQFKTAMLGLDLSEMDALLLKKTAAVADVLGIERLYLIHVAADLELPEELRSQYPDLLAPVDEGIASTLELAAAEAFSDRKVAVEVLVKEGNKVETVLRWAKIKDVDLLISGRKDLLPGSGSLSKSLAEKAPCSVLFLTQKEGALAPKHILMPMDFSSHSKRTWESAQVLLRTEQARLTGLHLYDVPVGYSKTGKSREEFASIMEGHARKAFERFLEKNKLPTFDCLFEAKEEGKSGQQILRIAEAHGSDLILMGSRGRSGSAAVLLGSTAEKLVHANYKIPMLILKQKGENMGFLEALFRL</sequence>
<dbReference type="EMBL" id="AJYA01000057">
    <property type="protein sequence ID" value="EIM73726.1"/>
    <property type="molecule type" value="Genomic_DNA"/>
</dbReference>
<dbReference type="PANTHER" id="PTHR46268:SF6">
    <property type="entry name" value="UNIVERSAL STRESS PROTEIN UP12"/>
    <property type="match status" value="1"/>
</dbReference>
<proteinExistence type="inferred from homology"/>
<dbReference type="InterPro" id="IPR014729">
    <property type="entry name" value="Rossmann-like_a/b/a_fold"/>
</dbReference>
<dbReference type="SUPFAM" id="SSF52402">
    <property type="entry name" value="Adenine nucleotide alpha hydrolases-like"/>
    <property type="match status" value="2"/>
</dbReference>
<name>I5BVX4_9BACT</name>
<feature type="domain" description="UspA" evidence="2">
    <location>
        <begin position="18"/>
        <end position="151"/>
    </location>
</feature>
<dbReference type="PANTHER" id="PTHR46268">
    <property type="entry name" value="STRESS RESPONSE PROTEIN NHAX"/>
    <property type="match status" value="1"/>
</dbReference>
<dbReference type="InterPro" id="IPR006016">
    <property type="entry name" value="UspA"/>
</dbReference>
<organism evidence="3 4">
    <name type="scientific">Nitritalea halalkaliphila LW7</name>
    <dbReference type="NCBI Taxonomy" id="1189621"/>
    <lineage>
        <taxon>Bacteria</taxon>
        <taxon>Pseudomonadati</taxon>
        <taxon>Bacteroidota</taxon>
        <taxon>Cytophagia</taxon>
        <taxon>Cytophagales</taxon>
        <taxon>Cyclobacteriaceae</taxon>
        <taxon>Nitritalea</taxon>
    </lineage>
</organism>
<feature type="domain" description="UspA" evidence="2">
    <location>
        <begin position="163"/>
        <end position="301"/>
    </location>
</feature>
<evidence type="ECO:0000313" key="4">
    <source>
        <dbReference type="Proteomes" id="UP000005551"/>
    </source>
</evidence>
<dbReference type="AlphaFoldDB" id="I5BVX4"/>